<evidence type="ECO:0000256" key="5">
    <source>
        <dbReference type="ARBA" id="ARBA00022759"/>
    </source>
</evidence>
<dbReference type="GO" id="GO:0051607">
    <property type="term" value="P:defense response to virus"/>
    <property type="evidence" value="ECO:0007669"/>
    <property type="project" value="UniProtKB-UniRule"/>
</dbReference>
<keyword evidence="4 9" id="KW-0479">Metal-binding</keyword>
<evidence type="ECO:0000256" key="8">
    <source>
        <dbReference type="ARBA" id="ARBA00023118"/>
    </source>
</evidence>
<evidence type="ECO:0000256" key="1">
    <source>
        <dbReference type="ARBA" id="ARBA00001946"/>
    </source>
</evidence>
<feature type="binding site" evidence="9">
    <location>
        <position position="10"/>
    </location>
    <ligand>
        <name>Mg(2+)</name>
        <dbReference type="ChEBI" id="CHEBI:18420"/>
        <note>catalytic</note>
    </ligand>
</feature>
<evidence type="ECO:0000256" key="3">
    <source>
        <dbReference type="ARBA" id="ARBA00022722"/>
    </source>
</evidence>
<organism evidence="10 11">
    <name type="scientific">Parasutterella excrementihominis</name>
    <dbReference type="NCBI Taxonomy" id="487175"/>
    <lineage>
        <taxon>Bacteria</taxon>
        <taxon>Pseudomonadati</taxon>
        <taxon>Pseudomonadota</taxon>
        <taxon>Betaproteobacteria</taxon>
        <taxon>Burkholderiales</taxon>
        <taxon>Sutterellaceae</taxon>
        <taxon>Parasutterella</taxon>
    </lineage>
</organism>
<keyword evidence="5 9" id="KW-0255">Endonuclease</keyword>
<dbReference type="RefSeq" id="WP_008811654.1">
    <property type="nucleotide sequence ID" value="NZ_CAKVUT010000116.1"/>
</dbReference>
<evidence type="ECO:0000256" key="7">
    <source>
        <dbReference type="ARBA" id="ARBA00022842"/>
    </source>
</evidence>
<evidence type="ECO:0000256" key="9">
    <source>
        <dbReference type="HAMAP-Rule" id="MF_01471"/>
    </source>
</evidence>
<dbReference type="Pfam" id="PF09827">
    <property type="entry name" value="CRISPR_Cas2"/>
    <property type="match status" value="1"/>
</dbReference>
<evidence type="ECO:0000256" key="2">
    <source>
        <dbReference type="ARBA" id="ARBA00009959"/>
    </source>
</evidence>
<dbReference type="GO" id="GO:0004521">
    <property type="term" value="F:RNA endonuclease activity"/>
    <property type="evidence" value="ECO:0007669"/>
    <property type="project" value="InterPro"/>
</dbReference>
<dbReference type="GO" id="GO:0043571">
    <property type="term" value="P:maintenance of CRISPR repeat elements"/>
    <property type="evidence" value="ECO:0007669"/>
    <property type="project" value="UniProtKB-UniRule"/>
</dbReference>
<keyword evidence="8 9" id="KW-0051">Antiviral defense</keyword>
<evidence type="ECO:0000313" key="10">
    <source>
        <dbReference type="EMBL" id="MTU43674.1"/>
    </source>
</evidence>
<comment type="function">
    <text evidence="9">CRISPR (clustered regularly interspaced short palindromic repeat), is an adaptive immune system that provides protection against mobile genetic elements (viruses, transposable elements and conjugative plasmids). CRISPR clusters contain sequences complementary to antecedent mobile elements and target invading nucleic acids. CRISPR clusters are transcribed and processed into CRISPR RNA (crRNA). Functions as a ssRNA-specific endoribonuclease. Involved in the integration of spacer DNA into the CRISPR cassette.</text>
</comment>
<keyword evidence="6 9" id="KW-0378">Hydrolase</keyword>
<dbReference type="InterPro" id="IPR019199">
    <property type="entry name" value="Virulence_VapD/CRISPR_Cas2"/>
</dbReference>
<dbReference type="AlphaFoldDB" id="A0A6I3SA90"/>
<dbReference type="Gene3D" id="3.30.70.240">
    <property type="match status" value="1"/>
</dbReference>
<dbReference type="SUPFAM" id="SSF143430">
    <property type="entry name" value="TTP0101/SSO1404-like"/>
    <property type="match status" value="1"/>
</dbReference>
<comment type="similarity">
    <text evidence="2 9">Belongs to the CRISPR-associated endoribonuclease Cas2 protein family.</text>
</comment>
<keyword evidence="7 9" id="KW-0460">Magnesium</keyword>
<evidence type="ECO:0000256" key="4">
    <source>
        <dbReference type="ARBA" id="ARBA00022723"/>
    </source>
</evidence>
<accession>A0A6I3SA90</accession>
<dbReference type="Proteomes" id="UP000462362">
    <property type="component" value="Unassembled WGS sequence"/>
</dbReference>
<proteinExistence type="inferred from homology"/>
<dbReference type="EC" id="3.1.-.-" evidence="9"/>
<evidence type="ECO:0000256" key="6">
    <source>
        <dbReference type="ARBA" id="ARBA00022801"/>
    </source>
</evidence>
<gene>
    <name evidence="9 10" type="primary">cas2</name>
    <name evidence="10" type="ORF">GMD42_08575</name>
</gene>
<comment type="cofactor">
    <cofactor evidence="1 9">
        <name>Mg(2+)</name>
        <dbReference type="ChEBI" id="CHEBI:18420"/>
    </cofactor>
</comment>
<keyword evidence="3 9" id="KW-0540">Nuclease</keyword>
<dbReference type="InterPro" id="IPR021127">
    <property type="entry name" value="CRISPR_associated_Cas2"/>
</dbReference>
<dbReference type="HAMAP" id="MF_01471">
    <property type="entry name" value="Cas2"/>
    <property type="match status" value="1"/>
</dbReference>
<evidence type="ECO:0000313" key="11">
    <source>
        <dbReference type="Proteomes" id="UP000462362"/>
    </source>
</evidence>
<protein>
    <recommendedName>
        <fullName evidence="9">CRISPR-associated endoribonuclease Cas2</fullName>
        <ecNumber evidence="9">3.1.-.-</ecNumber>
    </recommendedName>
</protein>
<comment type="caution">
    <text evidence="10">The sequence shown here is derived from an EMBL/GenBank/DDBJ whole genome shotgun (WGS) entry which is preliminary data.</text>
</comment>
<dbReference type="NCBIfam" id="TIGR01573">
    <property type="entry name" value="cas2"/>
    <property type="match status" value="1"/>
</dbReference>
<dbReference type="EMBL" id="WNCL01000026">
    <property type="protein sequence ID" value="MTU43674.1"/>
    <property type="molecule type" value="Genomic_DNA"/>
</dbReference>
<dbReference type="CDD" id="cd09725">
    <property type="entry name" value="Cas2_I_II_III"/>
    <property type="match status" value="1"/>
</dbReference>
<reference evidence="10 11" key="1">
    <citation type="journal article" date="2019" name="Nat. Med.">
        <title>A library of human gut bacterial isolates paired with longitudinal multiomics data enables mechanistic microbiome research.</title>
        <authorList>
            <person name="Poyet M."/>
            <person name="Groussin M."/>
            <person name="Gibbons S.M."/>
            <person name="Avila-Pacheco J."/>
            <person name="Jiang X."/>
            <person name="Kearney S.M."/>
            <person name="Perrotta A.R."/>
            <person name="Berdy B."/>
            <person name="Zhao S."/>
            <person name="Lieberman T.D."/>
            <person name="Swanson P.K."/>
            <person name="Smith M."/>
            <person name="Roesemann S."/>
            <person name="Alexander J.E."/>
            <person name="Rich S.A."/>
            <person name="Livny J."/>
            <person name="Vlamakis H."/>
            <person name="Clish C."/>
            <person name="Bullock K."/>
            <person name="Deik A."/>
            <person name="Scott J."/>
            <person name="Pierce K.A."/>
            <person name="Xavier R.J."/>
            <person name="Alm E.J."/>
        </authorList>
    </citation>
    <scope>NUCLEOTIDE SEQUENCE [LARGE SCALE GENOMIC DNA]</scope>
    <source>
        <strain evidence="10 11">BIOML-A2</strain>
    </source>
</reference>
<comment type="subunit">
    <text evidence="9">Homodimer, forms a heterotetramer with a Cas1 homodimer.</text>
</comment>
<sequence>MYTHFLICYDIPNTPKRTKFAEMLKDLGLVALQKSVFYGALTATERHALDFSSRKLLGAEDKCLCIPCVLKPEEFKKSIGYEDFEYSEPDSYGFI</sequence>
<name>A0A6I3SA90_9BURK</name>
<dbReference type="GO" id="GO:0016787">
    <property type="term" value="F:hydrolase activity"/>
    <property type="evidence" value="ECO:0007669"/>
    <property type="project" value="UniProtKB-KW"/>
</dbReference>
<dbReference type="GeneID" id="43349618"/>
<dbReference type="GO" id="GO:0046872">
    <property type="term" value="F:metal ion binding"/>
    <property type="evidence" value="ECO:0007669"/>
    <property type="project" value="UniProtKB-UniRule"/>
</dbReference>